<evidence type="ECO:0000313" key="1">
    <source>
        <dbReference type="EMBL" id="MBY5959587.1"/>
    </source>
</evidence>
<sequence>MKNRTILFLLFVLMVGVQWFVPTRMINQKHSIAVEGRQYKFQMSPLDVEDPFRGKYLQLRFTVDHYKADSNYTWKSGDVVYVLLKKNAQDFVRVSGLTSSLPNGDDDFVKATVRHAFGKDSLQVYIDYPFDRYYINDNIPDTLEQVLLGNLKDSSTINYALVRIKSGEAVLEEVYIDSVSISEWYDRIKK</sequence>
<keyword evidence="2" id="KW-1185">Reference proteome</keyword>
<dbReference type="RefSeq" id="WP_222581125.1">
    <property type="nucleotide sequence ID" value="NZ_JAHVHU010000016.1"/>
</dbReference>
<dbReference type="AlphaFoldDB" id="A0A953HPV8"/>
<evidence type="ECO:0000313" key="2">
    <source>
        <dbReference type="Proteomes" id="UP000753961"/>
    </source>
</evidence>
<name>A0A953HPV8_9BACT</name>
<accession>A0A953HPV8</accession>
<gene>
    <name evidence="1" type="ORF">KUV50_15650</name>
</gene>
<dbReference type="Pfam" id="PF14345">
    <property type="entry name" value="GDYXXLXY"/>
    <property type="match status" value="1"/>
</dbReference>
<proteinExistence type="predicted"/>
<protein>
    <submittedName>
        <fullName evidence="1">GDYXXLXY domain-containing protein</fullName>
    </submittedName>
</protein>
<reference evidence="1" key="1">
    <citation type="submission" date="2021-06" db="EMBL/GenBank/DDBJ databases">
        <title>44 bacteria genomes isolated from Dapeng, Shenzhen.</title>
        <authorList>
            <person name="Zheng W."/>
            <person name="Yu S."/>
            <person name="Huang Y."/>
        </authorList>
    </citation>
    <scope>NUCLEOTIDE SEQUENCE</scope>
    <source>
        <strain evidence="1">DP5N28-2</strain>
    </source>
</reference>
<comment type="caution">
    <text evidence="1">The sequence shown here is derived from an EMBL/GenBank/DDBJ whole genome shotgun (WGS) entry which is preliminary data.</text>
</comment>
<organism evidence="1 2">
    <name type="scientific">Membranihabitans marinus</name>
    <dbReference type="NCBI Taxonomy" id="1227546"/>
    <lineage>
        <taxon>Bacteria</taxon>
        <taxon>Pseudomonadati</taxon>
        <taxon>Bacteroidota</taxon>
        <taxon>Saprospiria</taxon>
        <taxon>Saprospirales</taxon>
        <taxon>Saprospiraceae</taxon>
        <taxon>Membranihabitans</taxon>
    </lineage>
</organism>
<dbReference type="EMBL" id="JAHVHU010000016">
    <property type="protein sequence ID" value="MBY5959587.1"/>
    <property type="molecule type" value="Genomic_DNA"/>
</dbReference>
<dbReference type="Proteomes" id="UP000753961">
    <property type="component" value="Unassembled WGS sequence"/>
</dbReference>
<dbReference type="InterPro" id="IPR025833">
    <property type="entry name" value="GDYXXLXY"/>
</dbReference>